<keyword evidence="11" id="KW-0206">Cytoskeleton</keyword>
<evidence type="ECO:0000256" key="4">
    <source>
        <dbReference type="ARBA" id="ARBA00022490"/>
    </source>
</evidence>
<comment type="subcellular location">
    <subcellularLocation>
        <location evidence="2">Cytoplasm</location>
        <location evidence="2">Cytoskeleton</location>
        <location evidence="2">Microtubule organizing center</location>
        <location evidence="2">Centrosome</location>
    </subcellularLocation>
    <subcellularLocation>
        <location evidence="1">Nucleus</location>
    </subcellularLocation>
</comment>
<dbReference type="SMART" id="SM00220">
    <property type="entry name" value="S_TKc"/>
    <property type="match status" value="1"/>
</dbReference>
<feature type="region of interest" description="Disordered" evidence="16">
    <location>
        <begin position="101"/>
        <end position="137"/>
    </location>
</feature>
<keyword evidence="8 15" id="KW-0547">Nucleotide-binding</keyword>
<evidence type="ECO:0000313" key="19">
    <source>
        <dbReference type="EMBL" id="KAK3889864.1"/>
    </source>
</evidence>
<evidence type="ECO:0000256" key="15">
    <source>
        <dbReference type="PROSITE-ProRule" id="PRU10141"/>
    </source>
</evidence>
<feature type="compositionally biased region" description="Basic residues" evidence="16">
    <location>
        <begin position="467"/>
        <end position="477"/>
    </location>
</feature>
<keyword evidence="6" id="KW-0808">Transferase</keyword>
<feature type="compositionally biased region" description="Basic residues" evidence="16">
    <location>
        <begin position="323"/>
        <end position="332"/>
    </location>
</feature>
<dbReference type="Pfam" id="PF00069">
    <property type="entry name" value="Pkinase"/>
    <property type="match status" value="1"/>
</dbReference>
<feature type="compositionally biased region" description="Acidic residues" evidence="16">
    <location>
        <begin position="437"/>
        <end position="453"/>
    </location>
</feature>
<evidence type="ECO:0000313" key="20">
    <source>
        <dbReference type="Proteomes" id="UP001286313"/>
    </source>
</evidence>
<dbReference type="GO" id="GO:0005737">
    <property type="term" value="C:cytoplasm"/>
    <property type="evidence" value="ECO:0007669"/>
    <property type="project" value="TreeGrafter"/>
</dbReference>
<feature type="compositionally biased region" description="Basic residues" evidence="16">
    <location>
        <begin position="423"/>
        <end position="433"/>
    </location>
</feature>
<dbReference type="InterPro" id="IPR017441">
    <property type="entry name" value="Protein_kinase_ATP_BS"/>
</dbReference>
<dbReference type="EC" id="2.7.11.21" evidence="3"/>
<proteinExistence type="predicted"/>
<evidence type="ECO:0000256" key="14">
    <source>
        <dbReference type="ARBA" id="ARBA00048347"/>
    </source>
</evidence>
<sequence length="879" mass="99839">MMNCNAVLAERRERKKWSLNPRGTLWANDDNKIGQKLMEKMGWSKGRGLGRELQGDRDHVCVKFKNDSKGVGYKGKDDEWIKHYEGFESVLASLNSEENSIANSKNNSTINSAANSDDEDTVMKSENKKSLEKASKSSRARVHYHKFVRGKDLSRYSADDIACVLGSKRAKILAEAETKSEMQNDSEVGEKEHFNGVTVIKGGTIQEYFTQKLEALKSRSNNATQLLEEKAYQDNIDDEPARPGFGHGLTACNEVNETDTTLHDDNTPEVPVCKKKKKKKNKDIDEDSKKSLKSEEGDDEVNELDSNEIDLAYTESNEELFPSKKKKKKRKQRECEEVVIGSDVLEDIPADSNKDIKKRKKRKNSNYSGEESNPMEEHLPNDEDISKPKKKKKKVDIMTAVEEGSVECAVKATDDDSTEIRKAEKKKKKKHSRVSNENDEVDNIMTVGEEDYMESERKASDDDSAVIKKKNKKRKKGKDRENVNGQSIGYNEPSEINHTSNDHDVPTKKNHRTNQHQHQQHSNLATPSRRARAVLYYSIIASITAAMSSHAKDEPKKEIPDIILDPSTRRKYQRGKFLGKGGFAKCYELTDLKNKDIFAGKIVAKTLLVKSTQKEKMSQEISIHRSLREKHVVGFHGYFEDSDNVYIILELCRRRSLMELHKRRKALTEPETRYFLKQLLLGVKHLHDKKVIHRDLKLGNLFINDEMELKIGDFGLATRVGYEGERKRTLCGTPNYIAPEILCKKGHSYEVDIWSIGCILYTLLVGKPPFETQTLKDTYMKIKKNDYHIPGRVGPLARSLIQKLLQGDPTCRPTVDMIIADDFMTMGYMPTRLPTSCLTMAPRFDSRCSVIATRKPLLEINNKVGQKAFSPILGADSVA</sequence>
<dbReference type="Gene3D" id="3.30.200.20">
    <property type="entry name" value="Phosphorylase Kinase, domain 1"/>
    <property type="match status" value="1"/>
</dbReference>
<dbReference type="PROSITE" id="PS50011">
    <property type="entry name" value="PROTEIN_KINASE_DOM"/>
    <property type="match status" value="1"/>
</dbReference>
<feature type="region of interest" description="Disordered" evidence="16">
    <location>
        <begin position="259"/>
        <end position="528"/>
    </location>
</feature>
<dbReference type="InterPro" id="IPR008271">
    <property type="entry name" value="Ser/Thr_kinase_AS"/>
</dbReference>
<dbReference type="PROSITE" id="PS00108">
    <property type="entry name" value="PROTEIN_KINASE_ST"/>
    <property type="match status" value="1"/>
</dbReference>
<dbReference type="AlphaFoldDB" id="A0AAE1GDQ2"/>
<dbReference type="Pfam" id="PF01585">
    <property type="entry name" value="G-patch"/>
    <property type="match status" value="1"/>
</dbReference>
<reference evidence="19" key="1">
    <citation type="submission" date="2023-10" db="EMBL/GenBank/DDBJ databases">
        <title>Genome assemblies of two species of porcelain crab, Petrolisthes cinctipes and Petrolisthes manimaculis (Anomura: Porcellanidae).</title>
        <authorList>
            <person name="Angst P."/>
        </authorList>
    </citation>
    <scope>NUCLEOTIDE SEQUENCE</scope>
    <source>
        <strain evidence="19">PB745_01</strain>
        <tissue evidence="19">Gill</tissue>
    </source>
</reference>
<feature type="compositionally biased region" description="Basic and acidic residues" evidence="16">
    <location>
        <begin position="375"/>
        <end position="387"/>
    </location>
</feature>
<dbReference type="PROSITE" id="PS50174">
    <property type="entry name" value="G_PATCH"/>
    <property type="match status" value="1"/>
</dbReference>
<feature type="compositionally biased region" description="Acidic residues" evidence="16">
    <location>
        <begin position="296"/>
        <end position="308"/>
    </location>
</feature>
<gene>
    <name evidence="19" type="ORF">Pcinc_006158</name>
</gene>
<dbReference type="GO" id="GO:0004674">
    <property type="term" value="F:protein serine/threonine kinase activity"/>
    <property type="evidence" value="ECO:0007669"/>
    <property type="project" value="UniProtKB-KW"/>
</dbReference>
<keyword evidence="4" id="KW-0963">Cytoplasm</keyword>
<feature type="compositionally biased region" description="Polar residues" evidence="16">
    <location>
        <begin position="483"/>
        <end position="499"/>
    </location>
</feature>
<dbReference type="GO" id="GO:0003676">
    <property type="term" value="F:nucleic acid binding"/>
    <property type="evidence" value="ECO:0007669"/>
    <property type="project" value="InterPro"/>
</dbReference>
<feature type="domain" description="G-patch" evidence="18">
    <location>
        <begin position="30"/>
        <end position="76"/>
    </location>
</feature>
<organism evidence="19 20">
    <name type="scientific">Petrolisthes cinctipes</name>
    <name type="common">Flat porcelain crab</name>
    <dbReference type="NCBI Taxonomy" id="88211"/>
    <lineage>
        <taxon>Eukaryota</taxon>
        <taxon>Metazoa</taxon>
        <taxon>Ecdysozoa</taxon>
        <taxon>Arthropoda</taxon>
        <taxon>Crustacea</taxon>
        <taxon>Multicrustacea</taxon>
        <taxon>Malacostraca</taxon>
        <taxon>Eumalacostraca</taxon>
        <taxon>Eucarida</taxon>
        <taxon>Decapoda</taxon>
        <taxon>Pleocyemata</taxon>
        <taxon>Anomura</taxon>
        <taxon>Galatheoidea</taxon>
        <taxon>Porcellanidae</taxon>
        <taxon>Petrolisthes</taxon>
    </lineage>
</organism>
<feature type="compositionally biased region" description="Basic and acidic residues" evidence="16">
    <location>
        <begin position="412"/>
        <end position="422"/>
    </location>
</feature>
<protein>
    <recommendedName>
        <fullName evidence="3">polo kinase</fullName>
        <ecNumber evidence="3">2.7.11.21</ecNumber>
    </recommendedName>
</protein>
<accession>A0AAE1GDQ2</accession>
<evidence type="ECO:0000256" key="3">
    <source>
        <dbReference type="ARBA" id="ARBA00012424"/>
    </source>
</evidence>
<evidence type="ECO:0000256" key="11">
    <source>
        <dbReference type="ARBA" id="ARBA00023212"/>
    </source>
</evidence>
<dbReference type="PANTHER" id="PTHR24345">
    <property type="entry name" value="SERINE/THREONINE-PROTEIN KINASE PLK"/>
    <property type="match status" value="1"/>
</dbReference>
<keyword evidence="20" id="KW-1185">Reference proteome</keyword>
<feature type="binding site" evidence="15">
    <location>
        <position position="605"/>
    </location>
    <ligand>
        <name>ATP</name>
        <dbReference type="ChEBI" id="CHEBI:30616"/>
    </ligand>
</feature>
<dbReference type="GO" id="GO:0005813">
    <property type="term" value="C:centrosome"/>
    <property type="evidence" value="ECO:0007669"/>
    <property type="project" value="UniProtKB-SubCell"/>
</dbReference>
<dbReference type="GO" id="GO:0005524">
    <property type="term" value="F:ATP binding"/>
    <property type="evidence" value="ECO:0007669"/>
    <property type="project" value="UniProtKB-UniRule"/>
</dbReference>
<name>A0AAE1GDQ2_PETCI</name>
<feature type="compositionally biased region" description="Basic and acidic residues" evidence="16">
    <location>
        <begin position="121"/>
        <end position="135"/>
    </location>
</feature>
<dbReference type="SUPFAM" id="SSF56112">
    <property type="entry name" value="Protein kinase-like (PK-like)"/>
    <property type="match status" value="1"/>
</dbReference>
<evidence type="ECO:0000256" key="9">
    <source>
        <dbReference type="ARBA" id="ARBA00022777"/>
    </source>
</evidence>
<evidence type="ECO:0000256" key="6">
    <source>
        <dbReference type="ARBA" id="ARBA00022679"/>
    </source>
</evidence>
<evidence type="ECO:0000256" key="7">
    <source>
        <dbReference type="ARBA" id="ARBA00022737"/>
    </source>
</evidence>
<evidence type="ECO:0000259" key="18">
    <source>
        <dbReference type="PROSITE" id="PS50174"/>
    </source>
</evidence>
<keyword evidence="9" id="KW-0418">Kinase</keyword>
<evidence type="ECO:0000256" key="10">
    <source>
        <dbReference type="ARBA" id="ARBA00022840"/>
    </source>
</evidence>
<dbReference type="GO" id="GO:0005634">
    <property type="term" value="C:nucleus"/>
    <property type="evidence" value="ECO:0007669"/>
    <property type="project" value="UniProtKB-SubCell"/>
</dbReference>
<keyword evidence="12" id="KW-0539">Nucleus</keyword>
<evidence type="ECO:0000256" key="1">
    <source>
        <dbReference type="ARBA" id="ARBA00004123"/>
    </source>
</evidence>
<keyword evidence="7" id="KW-0677">Repeat</keyword>
<comment type="catalytic activity">
    <reaction evidence="14">
        <text>L-seryl-[protein] + ATP = O-phospho-L-seryl-[protein] + ADP + H(+)</text>
        <dbReference type="Rhea" id="RHEA:17989"/>
        <dbReference type="Rhea" id="RHEA-COMP:9863"/>
        <dbReference type="Rhea" id="RHEA-COMP:11604"/>
        <dbReference type="ChEBI" id="CHEBI:15378"/>
        <dbReference type="ChEBI" id="CHEBI:29999"/>
        <dbReference type="ChEBI" id="CHEBI:30616"/>
        <dbReference type="ChEBI" id="CHEBI:83421"/>
        <dbReference type="ChEBI" id="CHEBI:456216"/>
        <dbReference type="EC" id="2.7.11.21"/>
    </reaction>
</comment>
<feature type="domain" description="Protein kinase" evidence="17">
    <location>
        <begin position="572"/>
        <end position="824"/>
    </location>
</feature>
<dbReference type="FunFam" id="3.30.200.20:FF:000284">
    <property type="entry name" value="Serine/threonine-protein kinase PLK"/>
    <property type="match status" value="1"/>
</dbReference>
<keyword evidence="5" id="KW-0723">Serine/threonine-protein kinase</keyword>
<dbReference type="EMBL" id="JAWQEG010000458">
    <property type="protein sequence ID" value="KAK3889864.1"/>
    <property type="molecule type" value="Genomic_DNA"/>
</dbReference>
<evidence type="ECO:0000256" key="12">
    <source>
        <dbReference type="ARBA" id="ARBA00023242"/>
    </source>
</evidence>
<dbReference type="GO" id="GO:0000776">
    <property type="term" value="C:kinetochore"/>
    <property type="evidence" value="ECO:0007669"/>
    <property type="project" value="TreeGrafter"/>
</dbReference>
<evidence type="ECO:0000256" key="8">
    <source>
        <dbReference type="ARBA" id="ARBA00022741"/>
    </source>
</evidence>
<keyword evidence="10 15" id="KW-0067">ATP-binding</keyword>
<dbReference type="PANTHER" id="PTHR24345:SF93">
    <property type="entry name" value="SERINE_THREONINE-PROTEIN KINASE PLK1"/>
    <property type="match status" value="1"/>
</dbReference>
<comment type="caution">
    <text evidence="19">The sequence shown here is derived from an EMBL/GenBank/DDBJ whole genome shotgun (WGS) entry which is preliminary data.</text>
</comment>
<dbReference type="CDD" id="cd14099">
    <property type="entry name" value="STKc_PLK"/>
    <property type="match status" value="1"/>
</dbReference>
<dbReference type="GO" id="GO:0007052">
    <property type="term" value="P:mitotic spindle organization"/>
    <property type="evidence" value="ECO:0007669"/>
    <property type="project" value="TreeGrafter"/>
</dbReference>
<evidence type="ECO:0000256" key="2">
    <source>
        <dbReference type="ARBA" id="ARBA00004300"/>
    </source>
</evidence>
<evidence type="ECO:0000256" key="13">
    <source>
        <dbReference type="ARBA" id="ARBA00047802"/>
    </source>
</evidence>
<feature type="compositionally biased region" description="Basic residues" evidence="16">
    <location>
        <begin position="508"/>
        <end position="519"/>
    </location>
</feature>
<evidence type="ECO:0000256" key="16">
    <source>
        <dbReference type="SAM" id="MobiDB-lite"/>
    </source>
</evidence>
<dbReference type="GO" id="GO:0000922">
    <property type="term" value="C:spindle pole"/>
    <property type="evidence" value="ECO:0007669"/>
    <property type="project" value="TreeGrafter"/>
</dbReference>
<feature type="compositionally biased region" description="Polar residues" evidence="16">
    <location>
        <begin position="101"/>
        <end position="115"/>
    </location>
</feature>
<dbReference type="SMART" id="SM00443">
    <property type="entry name" value="G_patch"/>
    <property type="match status" value="1"/>
</dbReference>
<dbReference type="PROSITE" id="PS00107">
    <property type="entry name" value="PROTEIN_KINASE_ATP"/>
    <property type="match status" value="1"/>
</dbReference>
<dbReference type="InterPro" id="IPR000467">
    <property type="entry name" value="G_patch_dom"/>
</dbReference>
<dbReference type="Proteomes" id="UP001286313">
    <property type="component" value="Unassembled WGS sequence"/>
</dbReference>
<dbReference type="InterPro" id="IPR000719">
    <property type="entry name" value="Prot_kinase_dom"/>
</dbReference>
<dbReference type="Gene3D" id="1.10.510.10">
    <property type="entry name" value="Transferase(Phosphotransferase) domain 1"/>
    <property type="match status" value="1"/>
</dbReference>
<comment type="catalytic activity">
    <reaction evidence="13">
        <text>L-threonyl-[protein] + ATP = O-phospho-L-threonyl-[protein] + ADP + H(+)</text>
        <dbReference type="Rhea" id="RHEA:46608"/>
        <dbReference type="Rhea" id="RHEA-COMP:11060"/>
        <dbReference type="Rhea" id="RHEA-COMP:11605"/>
        <dbReference type="ChEBI" id="CHEBI:15378"/>
        <dbReference type="ChEBI" id="CHEBI:30013"/>
        <dbReference type="ChEBI" id="CHEBI:30616"/>
        <dbReference type="ChEBI" id="CHEBI:61977"/>
        <dbReference type="ChEBI" id="CHEBI:456216"/>
        <dbReference type="EC" id="2.7.11.21"/>
    </reaction>
</comment>
<evidence type="ECO:0000256" key="5">
    <source>
        <dbReference type="ARBA" id="ARBA00022527"/>
    </source>
</evidence>
<dbReference type="FunFam" id="1.10.510.10:FF:000727">
    <property type="entry name" value="Serine/threonine-protein kinase PLK"/>
    <property type="match status" value="1"/>
</dbReference>
<dbReference type="InterPro" id="IPR011009">
    <property type="entry name" value="Kinase-like_dom_sf"/>
</dbReference>
<evidence type="ECO:0000259" key="17">
    <source>
        <dbReference type="PROSITE" id="PS50011"/>
    </source>
</evidence>